<dbReference type="EMBL" id="JBIAFP010000021">
    <property type="protein sequence ID" value="MFE9228923.1"/>
    <property type="molecule type" value="Genomic_DNA"/>
</dbReference>
<comment type="caution">
    <text evidence="1">The sequence shown here is derived from an EMBL/GenBank/DDBJ whole genome shotgun (WGS) entry which is preliminary data.</text>
</comment>
<name>A0ABW6LKI4_9ACTN</name>
<dbReference type="Proteomes" id="UP001601288">
    <property type="component" value="Unassembled WGS sequence"/>
</dbReference>
<dbReference type="RefSeq" id="WP_358284883.1">
    <property type="nucleotide sequence ID" value="NZ_JBEYGJ010000021.1"/>
</dbReference>
<proteinExistence type="predicted"/>
<evidence type="ECO:0000313" key="1">
    <source>
        <dbReference type="EMBL" id="MFE9228923.1"/>
    </source>
</evidence>
<sequence>MSRSQRELVTSARKYAPGPVLMEVRLTACLVEVSEYCSWSGSIRSSTATPANGLSVR</sequence>
<accession>A0ABW6LKI4</accession>
<evidence type="ECO:0000313" key="2">
    <source>
        <dbReference type="Proteomes" id="UP001601288"/>
    </source>
</evidence>
<keyword evidence="2" id="KW-1185">Reference proteome</keyword>
<organism evidence="1 2">
    <name type="scientific">Streptomyces massasporeus</name>
    <dbReference type="NCBI Taxonomy" id="67324"/>
    <lineage>
        <taxon>Bacteria</taxon>
        <taxon>Bacillati</taxon>
        <taxon>Actinomycetota</taxon>
        <taxon>Actinomycetes</taxon>
        <taxon>Kitasatosporales</taxon>
        <taxon>Streptomycetaceae</taxon>
        <taxon>Streptomyces</taxon>
    </lineage>
</organism>
<gene>
    <name evidence="1" type="ORF">ACFYM3_30780</name>
</gene>
<protein>
    <submittedName>
        <fullName evidence="1">Uncharacterized protein</fullName>
    </submittedName>
</protein>
<reference evidence="1 2" key="1">
    <citation type="submission" date="2024-10" db="EMBL/GenBank/DDBJ databases">
        <title>The Natural Products Discovery Center: Release of the First 8490 Sequenced Strains for Exploring Actinobacteria Biosynthetic Diversity.</title>
        <authorList>
            <person name="Kalkreuter E."/>
            <person name="Kautsar S.A."/>
            <person name="Yang D."/>
            <person name="Bader C.D."/>
            <person name="Teijaro C.N."/>
            <person name="Fluegel L."/>
            <person name="Davis C.M."/>
            <person name="Simpson J.R."/>
            <person name="Lauterbach L."/>
            <person name="Steele A.D."/>
            <person name="Gui C."/>
            <person name="Meng S."/>
            <person name="Li G."/>
            <person name="Viehrig K."/>
            <person name="Ye F."/>
            <person name="Su P."/>
            <person name="Kiefer A.F."/>
            <person name="Nichols A."/>
            <person name="Cepeda A.J."/>
            <person name="Yan W."/>
            <person name="Fan B."/>
            <person name="Jiang Y."/>
            <person name="Adhikari A."/>
            <person name="Zheng C.-J."/>
            <person name="Schuster L."/>
            <person name="Cowan T.M."/>
            <person name="Smanski M.J."/>
            <person name="Chevrette M.G."/>
            <person name="De Carvalho L.P.S."/>
            <person name="Shen B."/>
        </authorList>
    </citation>
    <scope>NUCLEOTIDE SEQUENCE [LARGE SCALE GENOMIC DNA]</scope>
    <source>
        <strain evidence="1 2">NPDC007066</strain>
    </source>
</reference>